<dbReference type="Proteomes" id="UP000642070">
    <property type="component" value="Unassembled WGS sequence"/>
</dbReference>
<protein>
    <submittedName>
        <fullName evidence="1">Uncharacterized protein</fullName>
    </submittedName>
</protein>
<organism evidence="1 2">
    <name type="scientific">Dactylosporangium sucinum</name>
    <dbReference type="NCBI Taxonomy" id="1424081"/>
    <lineage>
        <taxon>Bacteria</taxon>
        <taxon>Bacillati</taxon>
        <taxon>Actinomycetota</taxon>
        <taxon>Actinomycetes</taxon>
        <taxon>Micromonosporales</taxon>
        <taxon>Micromonosporaceae</taxon>
        <taxon>Dactylosporangium</taxon>
    </lineage>
</organism>
<name>A0A917U500_9ACTN</name>
<gene>
    <name evidence="1" type="ORF">GCM10007977_065840</name>
</gene>
<evidence type="ECO:0000313" key="2">
    <source>
        <dbReference type="Proteomes" id="UP000642070"/>
    </source>
</evidence>
<reference evidence="1" key="2">
    <citation type="submission" date="2020-09" db="EMBL/GenBank/DDBJ databases">
        <authorList>
            <person name="Sun Q."/>
            <person name="Ohkuma M."/>
        </authorList>
    </citation>
    <scope>NUCLEOTIDE SEQUENCE</scope>
    <source>
        <strain evidence="1">JCM 19831</strain>
    </source>
</reference>
<dbReference type="EMBL" id="BMPI01000037">
    <property type="protein sequence ID" value="GGM54976.1"/>
    <property type="molecule type" value="Genomic_DNA"/>
</dbReference>
<proteinExistence type="predicted"/>
<evidence type="ECO:0000313" key="1">
    <source>
        <dbReference type="EMBL" id="GGM54976.1"/>
    </source>
</evidence>
<sequence length="147" mass="14935">MVLAVGLSAGCTTDPRKATRKVDDAVATALGIPVAELAAAGVRSDPGSMPIPCLDACPTAQVELPARGGDRADWLPLPVLERLVAAGYAVEATQEPFGAPSPGPAGTDDVAACRRVLPAGGSCTLRKQVLIRLQVYGDTFGIRADGG</sequence>
<reference evidence="1" key="1">
    <citation type="journal article" date="2014" name="Int. J. Syst. Evol. Microbiol.">
        <title>Complete genome sequence of Corynebacterium casei LMG S-19264T (=DSM 44701T), isolated from a smear-ripened cheese.</title>
        <authorList>
            <consortium name="US DOE Joint Genome Institute (JGI-PGF)"/>
            <person name="Walter F."/>
            <person name="Albersmeier A."/>
            <person name="Kalinowski J."/>
            <person name="Ruckert C."/>
        </authorList>
    </citation>
    <scope>NUCLEOTIDE SEQUENCE</scope>
    <source>
        <strain evidence="1">JCM 19831</strain>
    </source>
</reference>
<accession>A0A917U500</accession>
<comment type="caution">
    <text evidence="1">The sequence shown here is derived from an EMBL/GenBank/DDBJ whole genome shotgun (WGS) entry which is preliminary data.</text>
</comment>
<keyword evidence="2" id="KW-1185">Reference proteome</keyword>
<dbReference type="AlphaFoldDB" id="A0A917U500"/>